<dbReference type="EMBL" id="CAUYUJ010006540">
    <property type="protein sequence ID" value="CAK0817724.1"/>
    <property type="molecule type" value="Genomic_DNA"/>
</dbReference>
<protein>
    <submittedName>
        <fullName evidence="2">Uncharacterized protein</fullName>
    </submittedName>
</protein>
<evidence type="ECO:0000313" key="2">
    <source>
        <dbReference type="EMBL" id="CAK0817724.1"/>
    </source>
</evidence>
<feature type="region of interest" description="Disordered" evidence="1">
    <location>
        <begin position="1"/>
        <end position="25"/>
    </location>
</feature>
<dbReference type="EMBL" id="CAUYUJ010012225">
    <property type="protein sequence ID" value="CAK0833512.1"/>
    <property type="molecule type" value="Genomic_DNA"/>
</dbReference>
<reference evidence="2" key="1">
    <citation type="submission" date="2023-10" db="EMBL/GenBank/DDBJ databases">
        <authorList>
            <person name="Chen Y."/>
            <person name="Shah S."/>
            <person name="Dougan E. K."/>
            <person name="Thang M."/>
            <person name="Chan C."/>
        </authorList>
    </citation>
    <scope>NUCLEOTIDE SEQUENCE [LARGE SCALE GENOMIC DNA]</scope>
</reference>
<accession>A0ABN9RLT1</accession>
<feature type="non-terminal residue" evidence="2">
    <location>
        <position position="1"/>
    </location>
</feature>
<organism evidence="2 4">
    <name type="scientific">Prorocentrum cordatum</name>
    <dbReference type="NCBI Taxonomy" id="2364126"/>
    <lineage>
        <taxon>Eukaryota</taxon>
        <taxon>Sar</taxon>
        <taxon>Alveolata</taxon>
        <taxon>Dinophyceae</taxon>
        <taxon>Prorocentrales</taxon>
        <taxon>Prorocentraceae</taxon>
        <taxon>Prorocentrum</taxon>
    </lineage>
</organism>
<gene>
    <name evidence="2" type="ORF">PCOR1329_LOCUS20232</name>
    <name evidence="3" type="ORF">PCOR1329_LOCUS31199</name>
</gene>
<keyword evidence="4" id="KW-1185">Reference proteome</keyword>
<evidence type="ECO:0000313" key="3">
    <source>
        <dbReference type="EMBL" id="CAK0833512.1"/>
    </source>
</evidence>
<dbReference type="Proteomes" id="UP001189429">
    <property type="component" value="Unassembled WGS sequence"/>
</dbReference>
<feature type="region of interest" description="Disordered" evidence="1">
    <location>
        <begin position="107"/>
        <end position="152"/>
    </location>
</feature>
<evidence type="ECO:0000313" key="4">
    <source>
        <dbReference type="Proteomes" id="UP001189429"/>
    </source>
</evidence>
<proteinExistence type="predicted"/>
<comment type="caution">
    <text evidence="2">The sequence shown here is derived from an EMBL/GenBank/DDBJ whole genome shotgun (WGS) entry which is preliminary data.</text>
</comment>
<name>A0ABN9RLT1_9DINO</name>
<sequence>RVADATVPDYAGKPPSGKPGEQDWSTSWTGSTMRCDDRLCCSIPRAFCGSGLLVWSFTLNSRSGCDHVLFVATFVQLLTCYTLDLAENDRPQRSLYCRGSPYTGMVAHDMGPVAPEEPPSTSPPDILEAEPAPDMGPVAPEETPPRGRKIRS</sequence>
<evidence type="ECO:0000256" key="1">
    <source>
        <dbReference type="SAM" id="MobiDB-lite"/>
    </source>
</evidence>